<name>A0A8S1BB05_ARCPL</name>
<dbReference type="Proteomes" id="UP000494256">
    <property type="component" value="Unassembled WGS sequence"/>
</dbReference>
<dbReference type="PANTHER" id="PTHR13886:SF4">
    <property type="entry name" value="JNK-INTERACTING PROTEIN 3"/>
    <property type="match status" value="1"/>
</dbReference>
<evidence type="ECO:0000313" key="1">
    <source>
        <dbReference type="EMBL" id="CAB3254107.1"/>
    </source>
</evidence>
<comment type="caution">
    <text evidence="1">The sequence shown here is derived from an EMBL/GenBank/DDBJ whole genome shotgun (WGS) entry which is preliminary data.</text>
</comment>
<proteinExistence type="predicted"/>
<dbReference type="OrthoDB" id="18585at2759"/>
<dbReference type="GO" id="GO:0030159">
    <property type="term" value="F:signaling receptor complex adaptor activity"/>
    <property type="evidence" value="ECO:0007669"/>
    <property type="project" value="TreeGrafter"/>
</dbReference>
<protein>
    <submittedName>
        <fullName evidence="1">Uncharacterized protein</fullName>
    </submittedName>
</protein>
<evidence type="ECO:0000313" key="2">
    <source>
        <dbReference type="Proteomes" id="UP000494256"/>
    </source>
</evidence>
<accession>A0A8S1BB05</accession>
<dbReference type="GO" id="GO:0005078">
    <property type="term" value="F:MAP-kinase scaffold activity"/>
    <property type="evidence" value="ECO:0007669"/>
    <property type="project" value="InterPro"/>
</dbReference>
<dbReference type="GO" id="GO:0008432">
    <property type="term" value="F:JUN kinase binding"/>
    <property type="evidence" value="ECO:0007669"/>
    <property type="project" value="TreeGrafter"/>
</dbReference>
<dbReference type="EMBL" id="CADEBD010000397">
    <property type="protein sequence ID" value="CAB3254107.1"/>
    <property type="molecule type" value="Genomic_DNA"/>
</dbReference>
<dbReference type="PANTHER" id="PTHR13886">
    <property type="entry name" value="JNK/SAPK-ASSOCIATED PROTEIN"/>
    <property type="match status" value="1"/>
</dbReference>
<dbReference type="InterPro" id="IPR039911">
    <property type="entry name" value="JIP3/JIP4"/>
</dbReference>
<reference evidence="1 2" key="1">
    <citation type="submission" date="2020-04" db="EMBL/GenBank/DDBJ databases">
        <authorList>
            <person name="Wallbank WR R."/>
            <person name="Pardo Diaz C."/>
            <person name="Kozak K."/>
            <person name="Martin S."/>
            <person name="Jiggins C."/>
            <person name="Moest M."/>
            <person name="Warren A I."/>
            <person name="Byers J.R.P. K."/>
            <person name="Montejo-Kovacevich G."/>
            <person name="Yen C E."/>
        </authorList>
    </citation>
    <scope>NUCLEOTIDE SEQUENCE [LARGE SCALE GENOMIC DNA]</scope>
</reference>
<gene>
    <name evidence="1" type="ORF">APLA_LOCUS14565</name>
</gene>
<dbReference type="GO" id="GO:0005737">
    <property type="term" value="C:cytoplasm"/>
    <property type="evidence" value="ECO:0007669"/>
    <property type="project" value="TreeGrafter"/>
</dbReference>
<dbReference type="AlphaFoldDB" id="A0A8S1BB05"/>
<organism evidence="1 2">
    <name type="scientific">Arctia plantaginis</name>
    <name type="common">Wood tiger moth</name>
    <name type="synonym">Phalaena plantaginis</name>
    <dbReference type="NCBI Taxonomy" id="874455"/>
    <lineage>
        <taxon>Eukaryota</taxon>
        <taxon>Metazoa</taxon>
        <taxon>Ecdysozoa</taxon>
        <taxon>Arthropoda</taxon>
        <taxon>Hexapoda</taxon>
        <taxon>Insecta</taxon>
        <taxon>Pterygota</taxon>
        <taxon>Neoptera</taxon>
        <taxon>Endopterygota</taxon>
        <taxon>Lepidoptera</taxon>
        <taxon>Glossata</taxon>
        <taxon>Ditrysia</taxon>
        <taxon>Noctuoidea</taxon>
        <taxon>Erebidae</taxon>
        <taxon>Arctiinae</taxon>
        <taxon>Arctia</taxon>
    </lineage>
</organism>
<sequence length="141" mass="15926">MFERKTDVHRHMGGACQARADRDRKVPVRVHLYLREEVPVPVPVFCRPIAENEPRMTLLCAAAVNLNGGRTPDGGCMIGESVFYANQDVKTENTMSLAYEMSKAQLVHSPEVEEINQQIESTHNVEYTEKNLVIPSLDLFQ</sequence>
<dbReference type="GO" id="GO:0019894">
    <property type="term" value="F:kinesin binding"/>
    <property type="evidence" value="ECO:0007669"/>
    <property type="project" value="TreeGrafter"/>
</dbReference>
<dbReference type="GO" id="GO:0016192">
    <property type="term" value="P:vesicle-mediated transport"/>
    <property type="evidence" value="ECO:0007669"/>
    <property type="project" value="TreeGrafter"/>
</dbReference>